<dbReference type="InterPro" id="IPR037315">
    <property type="entry name" value="EXO1_H3TH"/>
</dbReference>
<feature type="compositionally biased region" description="Polar residues" evidence="18">
    <location>
        <begin position="825"/>
        <end position="840"/>
    </location>
</feature>
<dbReference type="Gene3D" id="1.10.150.20">
    <property type="entry name" value="5' to 3' exonuclease, C-terminal subdomain"/>
    <property type="match status" value="1"/>
</dbReference>
<proteinExistence type="inferred from homology"/>
<dbReference type="CDD" id="cd09908">
    <property type="entry name" value="H3TH_EXO1"/>
    <property type="match status" value="1"/>
</dbReference>
<evidence type="ECO:0000256" key="2">
    <source>
        <dbReference type="ARBA" id="ARBA00010563"/>
    </source>
</evidence>
<keyword evidence="10 17" id="KW-0269">Exonuclease</keyword>
<evidence type="ECO:0000256" key="9">
    <source>
        <dbReference type="ARBA" id="ARBA00022801"/>
    </source>
</evidence>
<feature type="region of interest" description="Disordered" evidence="18">
    <location>
        <begin position="541"/>
        <end position="565"/>
    </location>
</feature>
<feature type="domain" description="XPG N-terminal" evidence="20">
    <location>
        <begin position="1"/>
        <end position="99"/>
    </location>
</feature>
<dbReference type="InterPro" id="IPR008918">
    <property type="entry name" value="HhH2"/>
</dbReference>
<dbReference type="GO" id="GO:0006310">
    <property type="term" value="P:DNA recombination"/>
    <property type="evidence" value="ECO:0007669"/>
    <property type="project" value="TreeGrafter"/>
</dbReference>
<evidence type="ECO:0000256" key="1">
    <source>
        <dbReference type="ARBA" id="ARBA00004123"/>
    </source>
</evidence>
<feature type="compositionally biased region" description="Basic and acidic residues" evidence="18">
    <location>
        <begin position="372"/>
        <end position="392"/>
    </location>
</feature>
<evidence type="ECO:0000256" key="18">
    <source>
        <dbReference type="SAM" id="MobiDB-lite"/>
    </source>
</evidence>
<dbReference type="FunFam" id="1.10.150.20:FF:000011">
    <property type="entry name" value="exonuclease 1"/>
    <property type="match status" value="1"/>
</dbReference>
<dbReference type="PROSITE" id="PS00842">
    <property type="entry name" value="XPG_2"/>
    <property type="match status" value="1"/>
</dbReference>
<evidence type="ECO:0000256" key="11">
    <source>
        <dbReference type="ARBA" id="ARBA00022842"/>
    </source>
</evidence>
<evidence type="ECO:0000256" key="3">
    <source>
        <dbReference type="ARBA" id="ARBA00020324"/>
    </source>
</evidence>
<keyword evidence="15 17" id="KW-0539">Nucleus</keyword>
<dbReference type="Gene3D" id="3.40.50.1010">
    <property type="entry name" value="5'-nuclease"/>
    <property type="match status" value="1"/>
</dbReference>
<dbReference type="SUPFAM" id="SSF88723">
    <property type="entry name" value="PIN domain-like"/>
    <property type="match status" value="1"/>
</dbReference>
<keyword evidence="22" id="KW-1185">Reference proteome</keyword>
<name>A0AAD9JAT1_9ANNE</name>
<evidence type="ECO:0000256" key="17">
    <source>
        <dbReference type="RuleBase" id="RU910737"/>
    </source>
</evidence>
<comment type="function">
    <text evidence="17">5'-&gt;3' double-stranded DNA exonuclease which may also possess a cryptic 3'-&gt;5' double-stranded DNA exonuclease activity. Functions in DNA mismatch repair.</text>
</comment>
<dbReference type="InterPro" id="IPR019974">
    <property type="entry name" value="XPG_CS"/>
</dbReference>
<evidence type="ECO:0000313" key="21">
    <source>
        <dbReference type="EMBL" id="KAK2149308.1"/>
    </source>
</evidence>
<gene>
    <name evidence="21" type="ORF">LSH36_455g02013</name>
</gene>
<keyword evidence="4 17" id="KW-0540">Nuclease</keyword>
<keyword evidence="7 17" id="KW-0227">DNA damage</keyword>
<evidence type="ECO:0000256" key="8">
    <source>
        <dbReference type="ARBA" id="ARBA00022769"/>
    </source>
</evidence>
<comment type="function">
    <text evidence="16">5'-&gt;3' double-stranded DNA exonuclease which may also contain a cryptic 3'-&gt;5' double-stranded DNA exonuclease activity. Also exhibits endonuclease activity against 5'-overhanging flap structures similar to those generated by displacement synthesis when DNA polymerase encounters the 5'-end of a downstream Okazaki fragment. Required for DNA mismatch repair (MMR).</text>
</comment>
<accession>A0AAD9JAT1</accession>
<evidence type="ECO:0000256" key="14">
    <source>
        <dbReference type="ARBA" id="ARBA00023204"/>
    </source>
</evidence>
<dbReference type="InterPro" id="IPR044752">
    <property type="entry name" value="PIN-like_EXO1"/>
</dbReference>
<dbReference type="SMART" id="SM00485">
    <property type="entry name" value="XPGN"/>
    <property type="match status" value="1"/>
</dbReference>
<dbReference type="PANTHER" id="PTHR11081">
    <property type="entry name" value="FLAP ENDONUCLEASE FAMILY MEMBER"/>
    <property type="match status" value="1"/>
</dbReference>
<dbReference type="GO" id="GO:0003677">
    <property type="term" value="F:DNA binding"/>
    <property type="evidence" value="ECO:0007669"/>
    <property type="project" value="UniProtKB-UniRule"/>
</dbReference>
<feature type="domain" description="XPG-I" evidence="19">
    <location>
        <begin position="138"/>
        <end position="208"/>
    </location>
</feature>
<keyword evidence="14 17" id="KW-0234">DNA repair</keyword>
<keyword evidence="11 17" id="KW-0460">Magnesium</keyword>
<dbReference type="GO" id="GO:0006298">
    <property type="term" value="P:mismatch repair"/>
    <property type="evidence" value="ECO:0007669"/>
    <property type="project" value="TreeGrafter"/>
</dbReference>
<dbReference type="GO" id="GO:0046872">
    <property type="term" value="F:metal ion binding"/>
    <property type="evidence" value="ECO:0007669"/>
    <property type="project" value="UniProtKB-UniRule"/>
</dbReference>
<evidence type="ECO:0000256" key="4">
    <source>
        <dbReference type="ARBA" id="ARBA00022722"/>
    </source>
</evidence>
<feature type="compositionally biased region" description="Polar residues" evidence="18">
    <location>
        <begin position="350"/>
        <end position="367"/>
    </location>
</feature>
<feature type="compositionally biased region" description="Low complexity" evidence="18">
    <location>
        <begin position="671"/>
        <end position="688"/>
    </location>
</feature>
<protein>
    <recommendedName>
        <fullName evidence="3 17">Exonuclease 1</fullName>
        <ecNumber evidence="17">3.1.-.-</ecNumber>
    </recommendedName>
</protein>
<comment type="caution">
    <text evidence="21">The sequence shown here is derived from an EMBL/GenBank/DDBJ whole genome shotgun (WGS) entry which is preliminary data.</text>
</comment>
<keyword evidence="13 17" id="KW-0238">DNA-binding</keyword>
<dbReference type="GO" id="GO:0017108">
    <property type="term" value="F:5'-flap endonuclease activity"/>
    <property type="evidence" value="ECO:0007669"/>
    <property type="project" value="TreeGrafter"/>
</dbReference>
<evidence type="ECO:0000256" key="10">
    <source>
        <dbReference type="ARBA" id="ARBA00022839"/>
    </source>
</evidence>
<sequence>MGIQGLLPYLKKASRQANIREFKGCTVAIDSYCWLHRGAFACAEKLAVGEKTDQYVHYCMKYVNHMLSVGVKPVMVFDGCHLPSKKEVEKSRRERRETYRKKAAQFLREGQRSEARDCLTKCIDITPLMALELMNACRVKGVDCIVAPYEADAQLAYLNKIGIAQVIISEDSDLILFGCEKVIFKMDNLGNGILVESRHLNIAMDLKPDNYTFDKFRYMCILSGCDYLPNLPGIGLGKATKVFKLSRQSDISVILKKLPSILNMTNLVVSSEYMEGFQKANNTFLYQLVYDPLKRKLVPLHPYPPEINPVDLQYAGPYIDPEKALQIALGNVDIHTGKLIGDFNPDTYKPKSQSWKNTQIPGVSHQGSIWDKNYHPTSKESHHKQSEVERQTTKGQEVIVKVPKTIKKSQPLKRPLEEDDESEEDLLTAYHGQELNRPIEKCRKVIPLCQHKVDKINDDVKVSEEKKTDPSEIAVDNIKSEISPLRSPINNVFAVHDLKLKREKFSLDAQKKPEVITEVKSRFFKKREPLTPTSFFNKLNRSYDHKEDSPGSEIECGKPESSADCNTSQVTDSLVSQNITTSSCQDSEAVTSQKERVSPYGSFRFSRMSRKPILGKFRSAYDKISPSVNNDYKPVKPREGSLLSVSKSNLDNDIIRPEIVNGRDKEIDNLSDSQQSSSYHVDSQSSSSIHMDTQPSSSTHEDSQQSSSTHLDSEKSSSTRVDSQQSSSTRVDSQQSSSDFVDSSQIDLDDVDDCNDISRDLLPSGSSSVSESHCGLFMNSNTTKQTNIISSYSRSRLGIMTSVKDDAAASYRSVEDGINSLSQKSSHNSLIRTGRATSGGRTLGLSKLSKKSNPEKQPSISNFFSKYAFSKR</sequence>
<comment type="cofactor">
    <cofactor evidence="17">
        <name>Mg(2+)</name>
        <dbReference type="ChEBI" id="CHEBI:18420"/>
    </cofactor>
    <text evidence="17">Binds 2 magnesium ions per subunit. They probably participate in the reaction catalyzed by the enzyme. May bind an additional third magnesium ion after substrate binding.</text>
</comment>
<dbReference type="Pfam" id="PF00752">
    <property type="entry name" value="XPG_N"/>
    <property type="match status" value="1"/>
</dbReference>
<dbReference type="InterPro" id="IPR006085">
    <property type="entry name" value="XPG_DNA_repair_N"/>
</dbReference>
<dbReference type="InterPro" id="IPR006084">
    <property type="entry name" value="XPG/Rad2"/>
</dbReference>
<keyword evidence="6" id="KW-0255">Endonuclease</keyword>
<feature type="compositionally biased region" description="Low complexity" evidence="18">
    <location>
        <begin position="718"/>
        <end position="746"/>
    </location>
</feature>
<evidence type="ECO:0000256" key="12">
    <source>
        <dbReference type="ARBA" id="ARBA00022881"/>
    </source>
</evidence>
<keyword evidence="12 17" id="KW-0267">Excision nuclease</keyword>
<dbReference type="GO" id="GO:0035312">
    <property type="term" value="F:5'-3' DNA exonuclease activity"/>
    <property type="evidence" value="ECO:0007669"/>
    <property type="project" value="UniProtKB-UniRule"/>
</dbReference>
<evidence type="ECO:0000259" key="19">
    <source>
        <dbReference type="SMART" id="SM00484"/>
    </source>
</evidence>
<dbReference type="InterPro" id="IPR029060">
    <property type="entry name" value="PIN-like_dom_sf"/>
</dbReference>
<dbReference type="SMART" id="SM00279">
    <property type="entry name" value="HhH2"/>
    <property type="match status" value="1"/>
</dbReference>
<evidence type="ECO:0000256" key="15">
    <source>
        <dbReference type="ARBA" id="ARBA00023242"/>
    </source>
</evidence>
<keyword evidence="9 17" id="KW-0378">Hydrolase</keyword>
<feature type="region of interest" description="Disordered" evidence="18">
    <location>
        <begin position="350"/>
        <end position="396"/>
    </location>
</feature>
<evidence type="ECO:0000259" key="20">
    <source>
        <dbReference type="SMART" id="SM00485"/>
    </source>
</evidence>
<dbReference type="Proteomes" id="UP001208570">
    <property type="component" value="Unassembled WGS sequence"/>
</dbReference>
<evidence type="ECO:0000313" key="22">
    <source>
        <dbReference type="Proteomes" id="UP001208570"/>
    </source>
</evidence>
<dbReference type="AlphaFoldDB" id="A0AAD9JAT1"/>
<reference evidence="21" key="1">
    <citation type="journal article" date="2023" name="Mol. Biol. Evol.">
        <title>Third-Generation Sequencing Reveals the Adaptive Role of the Epigenome in Three Deep-Sea Polychaetes.</title>
        <authorList>
            <person name="Perez M."/>
            <person name="Aroh O."/>
            <person name="Sun Y."/>
            <person name="Lan Y."/>
            <person name="Juniper S.K."/>
            <person name="Young C.R."/>
            <person name="Angers B."/>
            <person name="Qian P.Y."/>
        </authorList>
    </citation>
    <scope>NUCLEOTIDE SEQUENCE</scope>
    <source>
        <strain evidence="21">P08H-3</strain>
    </source>
</reference>
<dbReference type="FunFam" id="3.40.50.1010:FF:000096">
    <property type="entry name" value="Exonuclease 1"/>
    <property type="match status" value="1"/>
</dbReference>
<feature type="region of interest" description="Disordered" evidence="18">
    <location>
        <begin position="825"/>
        <end position="859"/>
    </location>
</feature>
<dbReference type="Pfam" id="PF00867">
    <property type="entry name" value="XPG_I"/>
    <property type="match status" value="1"/>
</dbReference>
<dbReference type="PANTHER" id="PTHR11081:SF8">
    <property type="entry name" value="EXONUCLEASE 1"/>
    <property type="match status" value="1"/>
</dbReference>
<feature type="region of interest" description="Disordered" evidence="18">
    <location>
        <begin position="668"/>
        <end position="748"/>
    </location>
</feature>
<dbReference type="PRINTS" id="PR00853">
    <property type="entry name" value="XPGRADSUPER"/>
</dbReference>
<evidence type="ECO:0000256" key="5">
    <source>
        <dbReference type="ARBA" id="ARBA00022723"/>
    </source>
</evidence>
<keyword evidence="5 17" id="KW-0479">Metal-binding</keyword>
<feature type="region of interest" description="Disordered" evidence="18">
    <location>
        <begin position="625"/>
        <end position="644"/>
    </location>
</feature>
<evidence type="ECO:0000256" key="6">
    <source>
        <dbReference type="ARBA" id="ARBA00022759"/>
    </source>
</evidence>
<evidence type="ECO:0000256" key="7">
    <source>
        <dbReference type="ARBA" id="ARBA00022763"/>
    </source>
</evidence>
<organism evidence="21 22">
    <name type="scientific">Paralvinella palmiformis</name>
    <dbReference type="NCBI Taxonomy" id="53620"/>
    <lineage>
        <taxon>Eukaryota</taxon>
        <taxon>Metazoa</taxon>
        <taxon>Spiralia</taxon>
        <taxon>Lophotrochozoa</taxon>
        <taxon>Annelida</taxon>
        <taxon>Polychaeta</taxon>
        <taxon>Sedentaria</taxon>
        <taxon>Canalipalpata</taxon>
        <taxon>Terebellida</taxon>
        <taxon>Terebelliformia</taxon>
        <taxon>Alvinellidae</taxon>
        <taxon>Paralvinella</taxon>
    </lineage>
</organism>
<dbReference type="EMBL" id="JAODUP010000456">
    <property type="protein sequence ID" value="KAK2149308.1"/>
    <property type="molecule type" value="Genomic_DNA"/>
</dbReference>
<comment type="subcellular location">
    <subcellularLocation>
        <location evidence="1 17">Nucleus</location>
    </subcellularLocation>
</comment>
<keyword evidence="8 17" id="KW-0228">DNA excision</keyword>
<dbReference type="CDD" id="cd09857">
    <property type="entry name" value="PIN_EXO1"/>
    <property type="match status" value="1"/>
</dbReference>
<dbReference type="EC" id="3.1.-.-" evidence="17"/>
<comment type="similarity">
    <text evidence="2 17">Belongs to the XPG/RAD2 endonuclease family. EXO1 subfamily.</text>
</comment>
<dbReference type="SUPFAM" id="SSF47807">
    <property type="entry name" value="5' to 3' exonuclease, C-terminal subdomain"/>
    <property type="match status" value="1"/>
</dbReference>
<evidence type="ECO:0000256" key="16">
    <source>
        <dbReference type="ARBA" id="ARBA00055562"/>
    </source>
</evidence>
<dbReference type="InterPro" id="IPR006086">
    <property type="entry name" value="XPG-I_dom"/>
</dbReference>
<dbReference type="SMART" id="SM00484">
    <property type="entry name" value="XPGI"/>
    <property type="match status" value="1"/>
</dbReference>
<dbReference type="GO" id="GO:0005634">
    <property type="term" value="C:nucleus"/>
    <property type="evidence" value="ECO:0007669"/>
    <property type="project" value="UniProtKB-SubCell"/>
</dbReference>
<evidence type="ECO:0000256" key="13">
    <source>
        <dbReference type="ARBA" id="ARBA00023125"/>
    </source>
</evidence>
<dbReference type="InterPro" id="IPR036279">
    <property type="entry name" value="5-3_exonuclease_C_sf"/>
</dbReference>